<feature type="chain" id="PRO_5002351946" description="DUF3778 domain-containing protein" evidence="2">
    <location>
        <begin position="19"/>
        <end position="109"/>
    </location>
</feature>
<evidence type="ECO:0000256" key="1">
    <source>
        <dbReference type="SAM" id="Phobius"/>
    </source>
</evidence>
<keyword evidence="1" id="KW-0472">Membrane</keyword>
<dbReference type="Gramene" id="OGLUM03G21500.1">
    <property type="protein sequence ID" value="OGLUM03G21500.1"/>
    <property type="gene ID" value="OGLUM03G21500"/>
</dbReference>
<feature type="signal peptide" evidence="2">
    <location>
        <begin position="1"/>
        <end position="18"/>
    </location>
</feature>
<accession>A0A0D9Z8M7</accession>
<name>A0A0D9Z8M7_9ORYZ</name>
<dbReference type="Proteomes" id="UP000026961">
    <property type="component" value="Chromosome 3"/>
</dbReference>
<sequence length="109" mass="11866">MLQLLSMVLLQLTIGVTSNGVERSSLLPSLLHRLGNGVLLQLLWLQKGGMQLLFLLPLLLLLHLLPPLVGRKAVLRHLLAGRKCADHHSSATGGKLSYLTLCNVFGRSV</sequence>
<proteinExistence type="predicted"/>
<evidence type="ECO:0000313" key="4">
    <source>
        <dbReference type="Proteomes" id="UP000026961"/>
    </source>
</evidence>
<reference evidence="3" key="1">
    <citation type="submission" date="2015-04" db="UniProtKB">
        <authorList>
            <consortium name="EnsemblPlants"/>
        </authorList>
    </citation>
    <scope>IDENTIFICATION</scope>
</reference>
<keyword evidence="1" id="KW-1133">Transmembrane helix</keyword>
<evidence type="ECO:0000313" key="3">
    <source>
        <dbReference type="EnsemblPlants" id="OGLUM03G21500.1"/>
    </source>
</evidence>
<dbReference type="HOGENOM" id="CLU_2188066_0_0_1"/>
<reference evidence="3" key="2">
    <citation type="submission" date="2018-05" db="EMBL/GenBank/DDBJ databases">
        <title>OgluRS3 (Oryza glumaepatula Reference Sequence Version 3).</title>
        <authorList>
            <person name="Zhang J."/>
            <person name="Kudrna D."/>
            <person name="Lee S."/>
            <person name="Talag J."/>
            <person name="Welchert J."/>
            <person name="Wing R.A."/>
        </authorList>
    </citation>
    <scope>NUCLEOTIDE SEQUENCE [LARGE SCALE GENOMIC DNA]</scope>
</reference>
<feature type="transmembrane region" description="Helical" evidence="1">
    <location>
        <begin position="44"/>
        <end position="65"/>
    </location>
</feature>
<keyword evidence="1" id="KW-0812">Transmembrane</keyword>
<dbReference type="AlphaFoldDB" id="A0A0D9Z8M7"/>
<protein>
    <recommendedName>
        <fullName evidence="5">DUF3778 domain-containing protein</fullName>
    </recommendedName>
</protein>
<evidence type="ECO:0000256" key="2">
    <source>
        <dbReference type="SAM" id="SignalP"/>
    </source>
</evidence>
<organism evidence="3">
    <name type="scientific">Oryza glumipatula</name>
    <dbReference type="NCBI Taxonomy" id="40148"/>
    <lineage>
        <taxon>Eukaryota</taxon>
        <taxon>Viridiplantae</taxon>
        <taxon>Streptophyta</taxon>
        <taxon>Embryophyta</taxon>
        <taxon>Tracheophyta</taxon>
        <taxon>Spermatophyta</taxon>
        <taxon>Magnoliopsida</taxon>
        <taxon>Liliopsida</taxon>
        <taxon>Poales</taxon>
        <taxon>Poaceae</taxon>
        <taxon>BOP clade</taxon>
        <taxon>Oryzoideae</taxon>
        <taxon>Oryzeae</taxon>
        <taxon>Oryzinae</taxon>
        <taxon>Oryza</taxon>
    </lineage>
</organism>
<keyword evidence="4" id="KW-1185">Reference proteome</keyword>
<dbReference type="EnsemblPlants" id="OGLUM03G21500.1">
    <property type="protein sequence ID" value="OGLUM03G21500.1"/>
    <property type="gene ID" value="OGLUM03G21500"/>
</dbReference>
<keyword evidence="2" id="KW-0732">Signal</keyword>
<evidence type="ECO:0008006" key="5">
    <source>
        <dbReference type="Google" id="ProtNLM"/>
    </source>
</evidence>